<dbReference type="CDD" id="cd06171">
    <property type="entry name" value="Sigma70_r4"/>
    <property type="match status" value="1"/>
</dbReference>
<keyword evidence="3" id="KW-0731">Sigma factor</keyword>
<dbReference type="InterPro" id="IPR013324">
    <property type="entry name" value="RNA_pol_sigma_r3/r4-like"/>
</dbReference>
<feature type="region of interest" description="Disordered" evidence="6">
    <location>
        <begin position="117"/>
        <end position="149"/>
    </location>
</feature>
<dbReference type="InterPro" id="IPR013325">
    <property type="entry name" value="RNA_pol_sigma_r2"/>
</dbReference>
<evidence type="ECO:0000313" key="9">
    <source>
        <dbReference type="EMBL" id="EWT04451.1"/>
    </source>
</evidence>
<dbReference type="InterPro" id="IPR007627">
    <property type="entry name" value="RNA_pol_sigma70_r2"/>
</dbReference>
<dbReference type="GO" id="GO:0006352">
    <property type="term" value="P:DNA-templated transcription initiation"/>
    <property type="evidence" value="ECO:0007669"/>
    <property type="project" value="InterPro"/>
</dbReference>
<keyword evidence="2" id="KW-0805">Transcription regulation</keyword>
<evidence type="ECO:0000259" key="7">
    <source>
        <dbReference type="Pfam" id="PF04542"/>
    </source>
</evidence>
<dbReference type="GO" id="GO:0016987">
    <property type="term" value="F:sigma factor activity"/>
    <property type="evidence" value="ECO:0007669"/>
    <property type="project" value="UniProtKB-KW"/>
</dbReference>
<evidence type="ECO:0000256" key="1">
    <source>
        <dbReference type="ARBA" id="ARBA00010641"/>
    </source>
</evidence>
<name>W9GE08_9MICO</name>
<protein>
    <submittedName>
        <fullName evidence="9">RNA polymerase subunit sigma-70</fullName>
    </submittedName>
</protein>
<dbReference type="Gene3D" id="1.10.10.10">
    <property type="entry name" value="Winged helix-like DNA-binding domain superfamily/Winged helix DNA-binding domain"/>
    <property type="match status" value="1"/>
</dbReference>
<dbReference type="NCBIfam" id="TIGR02983">
    <property type="entry name" value="SigE-fam_strep"/>
    <property type="match status" value="1"/>
</dbReference>
<sequence>MPLTSGSADATFRDGSVVVLDVTTSSPAEVLPAEALRGAGVAQQEEFDAFVAARSTALLRTAVLLTRDVGLAEDLLQTALAKTWFAWRRIEVTPEAYTRRVLVNTYASWWRRKWNGEHPTEELPEPGAGRGRGRDGHDQDGHGRHDSHRVDDRTDLWAALGRLPKRQRAIVVLRYYEDLSERETADVMSCSVGTVKSQASRALAKLRVDPALMEAQS</sequence>
<dbReference type="InterPro" id="IPR014325">
    <property type="entry name" value="RNA_pol_sigma-E_actinobac"/>
</dbReference>
<dbReference type="InterPro" id="IPR039425">
    <property type="entry name" value="RNA_pol_sigma-70-like"/>
</dbReference>
<dbReference type="InterPro" id="IPR013249">
    <property type="entry name" value="RNA_pol_sigma70_r4_t2"/>
</dbReference>
<keyword evidence="10" id="KW-1185">Reference proteome</keyword>
<dbReference type="Gene3D" id="1.10.1740.10">
    <property type="match status" value="1"/>
</dbReference>
<dbReference type="GO" id="GO:0003677">
    <property type="term" value="F:DNA binding"/>
    <property type="evidence" value="ECO:0007669"/>
    <property type="project" value="UniProtKB-KW"/>
</dbReference>
<organism evidence="9 10">
    <name type="scientific">Intrasporangium chromatireducens Q5-1</name>
    <dbReference type="NCBI Taxonomy" id="584657"/>
    <lineage>
        <taxon>Bacteria</taxon>
        <taxon>Bacillati</taxon>
        <taxon>Actinomycetota</taxon>
        <taxon>Actinomycetes</taxon>
        <taxon>Micrococcales</taxon>
        <taxon>Intrasporangiaceae</taxon>
        <taxon>Intrasporangium</taxon>
    </lineage>
</organism>
<feature type="compositionally biased region" description="Basic and acidic residues" evidence="6">
    <location>
        <begin position="132"/>
        <end position="149"/>
    </location>
</feature>
<dbReference type="Pfam" id="PF08281">
    <property type="entry name" value="Sigma70_r4_2"/>
    <property type="match status" value="1"/>
</dbReference>
<gene>
    <name evidence="9" type="ORF">N864_11225</name>
</gene>
<accession>W9GE08</accession>
<dbReference type="EMBL" id="AWQS01000242">
    <property type="protein sequence ID" value="EWT04451.1"/>
    <property type="molecule type" value="Genomic_DNA"/>
</dbReference>
<evidence type="ECO:0000256" key="4">
    <source>
        <dbReference type="ARBA" id="ARBA00023125"/>
    </source>
</evidence>
<evidence type="ECO:0000256" key="6">
    <source>
        <dbReference type="SAM" id="MobiDB-lite"/>
    </source>
</evidence>
<dbReference type="InterPro" id="IPR036388">
    <property type="entry name" value="WH-like_DNA-bd_sf"/>
</dbReference>
<comment type="caution">
    <text evidence="9">The sequence shown here is derived from an EMBL/GenBank/DDBJ whole genome shotgun (WGS) entry which is preliminary data.</text>
</comment>
<dbReference type="Proteomes" id="UP000019494">
    <property type="component" value="Unassembled WGS sequence"/>
</dbReference>
<dbReference type="Pfam" id="PF04542">
    <property type="entry name" value="Sigma70_r2"/>
    <property type="match status" value="1"/>
</dbReference>
<keyword evidence="4" id="KW-0238">DNA-binding</keyword>
<evidence type="ECO:0000256" key="3">
    <source>
        <dbReference type="ARBA" id="ARBA00023082"/>
    </source>
</evidence>
<reference evidence="10" key="1">
    <citation type="submission" date="2013-08" db="EMBL/GenBank/DDBJ databases">
        <title>Intrasporangium oryzae NRRL B-24470.</title>
        <authorList>
            <person name="Liu H."/>
            <person name="Wang G."/>
        </authorList>
    </citation>
    <scope>NUCLEOTIDE SEQUENCE [LARGE SCALE GENOMIC DNA]</scope>
    <source>
        <strain evidence="10">Q5-1</strain>
    </source>
</reference>
<dbReference type="SUPFAM" id="SSF88659">
    <property type="entry name" value="Sigma3 and sigma4 domains of RNA polymerase sigma factors"/>
    <property type="match status" value="1"/>
</dbReference>
<evidence type="ECO:0000256" key="2">
    <source>
        <dbReference type="ARBA" id="ARBA00023015"/>
    </source>
</evidence>
<dbReference type="PATRIC" id="fig|584657.3.peg.3669"/>
<keyword evidence="5" id="KW-0804">Transcription</keyword>
<dbReference type="InterPro" id="IPR014284">
    <property type="entry name" value="RNA_pol_sigma-70_dom"/>
</dbReference>
<evidence type="ECO:0000259" key="8">
    <source>
        <dbReference type="Pfam" id="PF08281"/>
    </source>
</evidence>
<feature type="domain" description="RNA polymerase sigma-70 region 2" evidence="7">
    <location>
        <begin position="56"/>
        <end position="114"/>
    </location>
</feature>
<dbReference type="PANTHER" id="PTHR43133:SF50">
    <property type="entry name" value="ECF RNA POLYMERASE SIGMA FACTOR SIGM"/>
    <property type="match status" value="1"/>
</dbReference>
<dbReference type="NCBIfam" id="TIGR02937">
    <property type="entry name" value="sigma70-ECF"/>
    <property type="match status" value="1"/>
</dbReference>
<dbReference type="AlphaFoldDB" id="W9GE08"/>
<feature type="domain" description="RNA polymerase sigma factor 70 region 4 type 2" evidence="8">
    <location>
        <begin position="155"/>
        <end position="206"/>
    </location>
</feature>
<dbReference type="SUPFAM" id="SSF88946">
    <property type="entry name" value="Sigma2 domain of RNA polymerase sigma factors"/>
    <property type="match status" value="1"/>
</dbReference>
<dbReference type="PANTHER" id="PTHR43133">
    <property type="entry name" value="RNA POLYMERASE ECF-TYPE SIGMA FACTO"/>
    <property type="match status" value="1"/>
</dbReference>
<dbReference type="OrthoDB" id="3688906at2"/>
<evidence type="ECO:0000256" key="5">
    <source>
        <dbReference type="ARBA" id="ARBA00023163"/>
    </source>
</evidence>
<comment type="similarity">
    <text evidence="1">Belongs to the sigma-70 factor family. ECF subfamily.</text>
</comment>
<proteinExistence type="inferred from homology"/>
<evidence type="ECO:0000313" key="10">
    <source>
        <dbReference type="Proteomes" id="UP000019494"/>
    </source>
</evidence>